<dbReference type="Pfam" id="PF01850">
    <property type="entry name" value="PIN"/>
    <property type="match status" value="1"/>
</dbReference>
<dbReference type="Proteomes" id="UP000034349">
    <property type="component" value="Unassembled WGS sequence"/>
</dbReference>
<dbReference type="AlphaFoldDB" id="A0A0F9YQK0"/>
<gene>
    <name evidence="2" type="ORF">UR23_C0041G0004</name>
</gene>
<dbReference type="InterPro" id="IPR029060">
    <property type="entry name" value="PIN-like_dom_sf"/>
</dbReference>
<evidence type="ECO:0000259" key="1">
    <source>
        <dbReference type="Pfam" id="PF01850"/>
    </source>
</evidence>
<feature type="domain" description="PIN" evidence="1">
    <location>
        <begin position="4"/>
        <end position="112"/>
    </location>
</feature>
<dbReference type="EMBL" id="LBOK01000041">
    <property type="protein sequence ID" value="KKP33699.1"/>
    <property type="molecule type" value="Genomic_DNA"/>
</dbReference>
<organism evidence="2 3">
    <name type="scientific">Candidatus Roizmanbacteria bacterium GW2011_GWA2_32_13</name>
    <dbReference type="NCBI Taxonomy" id="1618475"/>
    <lineage>
        <taxon>Bacteria</taxon>
        <taxon>Candidatus Roizmaniibacteriota</taxon>
    </lineage>
</organism>
<reference evidence="2 3" key="1">
    <citation type="journal article" date="2015" name="Nature">
        <title>rRNA introns, odd ribosomes, and small enigmatic genomes across a large radiation of phyla.</title>
        <authorList>
            <person name="Brown C.T."/>
            <person name="Hug L.A."/>
            <person name="Thomas B.C."/>
            <person name="Sharon I."/>
            <person name="Castelle C.J."/>
            <person name="Singh A."/>
            <person name="Wilkins M.J."/>
            <person name="Williams K.H."/>
            <person name="Banfield J.F."/>
        </authorList>
    </citation>
    <scope>NUCLEOTIDE SEQUENCE [LARGE SCALE GENOMIC DNA]</scope>
</reference>
<dbReference type="SUPFAM" id="SSF88723">
    <property type="entry name" value="PIN domain-like"/>
    <property type="match status" value="1"/>
</dbReference>
<accession>A0A0F9YQK0</accession>
<sequence>MKTVFLDSSVLFTAVNSPVGGSSKLFILKNIQLITSKIVLTEVERNIRKKLLDYHLERFFLLVDKIKIFGIEINKVDLEKAEKIIVKKDVIILIQAKLSKADFLLTLDKKHFIQKKVTNYVKPMKIFTPKDFFRTKI</sequence>
<evidence type="ECO:0000313" key="3">
    <source>
        <dbReference type="Proteomes" id="UP000034349"/>
    </source>
</evidence>
<proteinExistence type="predicted"/>
<dbReference type="CDD" id="cd09854">
    <property type="entry name" value="PIN_VapC-like"/>
    <property type="match status" value="1"/>
</dbReference>
<comment type="caution">
    <text evidence="2">The sequence shown here is derived from an EMBL/GenBank/DDBJ whole genome shotgun (WGS) entry which is preliminary data.</text>
</comment>
<evidence type="ECO:0000313" key="2">
    <source>
        <dbReference type="EMBL" id="KKP33699.1"/>
    </source>
</evidence>
<dbReference type="InterPro" id="IPR002716">
    <property type="entry name" value="PIN_dom"/>
</dbReference>
<name>A0A0F9YQK0_9BACT</name>
<protein>
    <recommendedName>
        <fullName evidence="1">PIN domain-containing protein</fullName>
    </recommendedName>
</protein>